<dbReference type="EMBL" id="JAMZIH010000462">
    <property type="protein sequence ID" value="KAJ1679310.1"/>
    <property type="molecule type" value="Genomic_DNA"/>
</dbReference>
<protein>
    <submittedName>
        <fullName evidence="1">Uncharacterized protein</fullName>
    </submittedName>
</protein>
<gene>
    <name evidence="1" type="ORF">EV182_002309</name>
</gene>
<dbReference type="Proteomes" id="UP001145114">
    <property type="component" value="Unassembled WGS sequence"/>
</dbReference>
<keyword evidence="2" id="KW-1185">Reference proteome</keyword>
<sequence>MSERKQSWASVASQPPISDSDIIPNDKLVESVSKRIPQIDDESSSKVEGLRFQENRPDTVTVR</sequence>
<feature type="non-terminal residue" evidence="1">
    <location>
        <position position="63"/>
    </location>
</feature>
<accession>A0ACC1HRX1</accession>
<comment type="caution">
    <text evidence="1">The sequence shown here is derived from an EMBL/GenBank/DDBJ whole genome shotgun (WGS) entry which is preliminary data.</text>
</comment>
<organism evidence="1 2">
    <name type="scientific">Spiromyces aspiralis</name>
    <dbReference type="NCBI Taxonomy" id="68401"/>
    <lineage>
        <taxon>Eukaryota</taxon>
        <taxon>Fungi</taxon>
        <taxon>Fungi incertae sedis</taxon>
        <taxon>Zoopagomycota</taxon>
        <taxon>Kickxellomycotina</taxon>
        <taxon>Kickxellomycetes</taxon>
        <taxon>Kickxellales</taxon>
        <taxon>Kickxellaceae</taxon>
        <taxon>Spiromyces</taxon>
    </lineage>
</organism>
<name>A0ACC1HRX1_9FUNG</name>
<evidence type="ECO:0000313" key="1">
    <source>
        <dbReference type="EMBL" id="KAJ1679310.1"/>
    </source>
</evidence>
<proteinExistence type="predicted"/>
<evidence type="ECO:0000313" key="2">
    <source>
        <dbReference type="Proteomes" id="UP001145114"/>
    </source>
</evidence>
<reference evidence="1" key="1">
    <citation type="submission" date="2022-06" db="EMBL/GenBank/DDBJ databases">
        <title>Phylogenomic reconstructions and comparative analyses of Kickxellomycotina fungi.</title>
        <authorList>
            <person name="Reynolds N.K."/>
            <person name="Stajich J.E."/>
            <person name="Barry K."/>
            <person name="Grigoriev I.V."/>
            <person name="Crous P."/>
            <person name="Smith M.E."/>
        </authorList>
    </citation>
    <scope>NUCLEOTIDE SEQUENCE</scope>
    <source>
        <strain evidence="1">RSA 2271</strain>
    </source>
</reference>